<dbReference type="Proteomes" id="UP000295117">
    <property type="component" value="Unassembled WGS sequence"/>
</dbReference>
<comment type="catalytic activity">
    <reaction evidence="1 8">
        <text>(S)-malate + a quinone = a quinol + oxaloacetate</text>
        <dbReference type="Rhea" id="RHEA:46012"/>
        <dbReference type="ChEBI" id="CHEBI:15589"/>
        <dbReference type="ChEBI" id="CHEBI:16452"/>
        <dbReference type="ChEBI" id="CHEBI:24646"/>
        <dbReference type="ChEBI" id="CHEBI:132124"/>
        <dbReference type="EC" id="1.1.5.4"/>
    </reaction>
</comment>
<evidence type="ECO:0000256" key="6">
    <source>
        <dbReference type="ARBA" id="ARBA00022827"/>
    </source>
</evidence>
<dbReference type="SUPFAM" id="SSF51905">
    <property type="entry name" value="FAD/NAD(P)-binding domain"/>
    <property type="match status" value="1"/>
</dbReference>
<comment type="caution">
    <text evidence="9">The sequence shown here is derived from an EMBL/GenBank/DDBJ whole genome shotgun (WGS) entry which is preliminary data.</text>
</comment>
<evidence type="ECO:0000256" key="7">
    <source>
        <dbReference type="ARBA" id="ARBA00023002"/>
    </source>
</evidence>
<dbReference type="GO" id="GO:0008924">
    <property type="term" value="F:L-malate dehydrogenase (quinone) activity"/>
    <property type="evidence" value="ECO:0007669"/>
    <property type="project" value="UniProtKB-UniRule"/>
</dbReference>
<organism evidence="9 10">
    <name type="scientific">Mycobacteroides salmoniphilum</name>
    <dbReference type="NCBI Taxonomy" id="404941"/>
    <lineage>
        <taxon>Bacteria</taxon>
        <taxon>Bacillati</taxon>
        <taxon>Actinomycetota</taxon>
        <taxon>Actinomycetes</taxon>
        <taxon>Mycobacteriales</taxon>
        <taxon>Mycobacteriaceae</taxon>
        <taxon>Mycobacteroides</taxon>
    </lineage>
</organism>
<accession>A0A4R8S8H0</accession>
<dbReference type="HAMAP" id="MF_00212">
    <property type="entry name" value="MQO"/>
    <property type="match status" value="1"/>
</dbReference>
<evidence type="ECO:0000256" key="8">
    <source>
        <dbReference type="HAMAP-Rule" id="MF_00212"/>
    </source>
</evidence>
<dbReference type="GO" id="GO:0047545">
    <property type="term" value="F:(S)-2-hydroxyglutarate dehydrogenase activity"/>
    <property type="evidence" value="ECO:0007669"/>
    <property type="project" value="TreeGrafter"/>
</dbReference>
<evidence type="ECO:0000256" key="1">
    <source>
        <dbReference type="ARBA" id="ARBA00001139"/>
    </source>
</evidence>
<dbReference type="InterPro" id="IPR036188">
    <property type="entry name" value="FAD/NAD-bd_sf"/>
</dbReference>
<dbReference type="InterPro" id="IPR006231">
    <property type="entry name" value="MQO"/>
</dbReference>
<dbReference type="NCBIfam" id="NF003612">
    <property type="entry name" value="PRK05257.3-3"/>
    <property type="match status" value="1"/>
</dbReference>
<keyword evidence="7 8" id="KW-0560">Oxidoreductase</keyword>
<dbReference type="NCBIfam" id="NF003606">
    <property type="entry name" value="PRK05257.2-1"/>
    <property type="match status" value="1"/>
</dbReference>
<comment type="pathway">
    <text evidence="3 8">Carbohydrate metabolism; tricarboxylic acid cycle; oxaloacetate from (S)-malate (quinone route): step 1/1.</text>
</comment>
<dbReference type="GO" id="GO:0006099">
    <property type="term" value="P:tricarboxylic acid cycle"/>
    <property type="evidence" value="ECO:0007669"/>
    <property type="project" value="UniProtKB-UniRule"/>
</dbReference>
<name>A0A4R8S8H0_9MYCO</name>
<dbReference type="Pfam" id="PF06039">
    <property type="entry name" value="Mqo"/>
    <property type="match status" value="1"/>
</dbReference>
<evidence type="ECO:0000256" key="4">
    <source>
        <dbReference type="ARBA" id="ARBA00022532"/>
    </source>
</evidence>
<evidence type="ECO:0000313" key="9">
    <source>
        <dbReference type="EMBL" id="TDZ85563.1"/>
    </source>
</evidence>
<evidence type="ECO:0000256" key="3">
    <source>
        <dbReference type="ARBA" id="ARBA00005012"/>
    </source>
</evidence>
<proteinExistence type="inferred from homology"/>
<dbReference type="AlphaFoldDB" id="A0A4R8S8H0"/>
<protein>
    <recommendedName>
        <fullName evidence="8">Probable malate:quinone oxidoreductase</fullName>
        <ecNumber evidence="8">1.1.5.4</ecNumber>
    </recommendedName>
    <alternativeName>
        <fullName evidence="8">MQO</fullName>
    </alternativeName>
    <alternativeName>
        <fullName evidence="8">Malate dehydrogenase [quinone]</fullName>
    </alternativeName>
</protein>
<dbReference type="PANTHER" id="PTHR43104">
    <property type="entry name" value="L-2-HYDROXYGLUTARATE DEHYDROGENASE, MITOCHONDRIAL"/>
    <property type="match status" value="1"/>
</dbReference>
<reference evidence="9 10" key="1">
    <citation type="journal article" date="2019" name="Sci. Rep.">
        <title>Extended insight into the Mycobacterium chelonae-abscessus complex through whole genome sequencing of Mycobacterium salmoniphilum outbreak and Mycobacterium salmoniphilum-like strains.</title>
        <authorList>
            <person name="Behra P.R.K."/>
            <person name="Das S."/>
            <person name="Pettersson B.M.F."/>
            <person name="Shirreff L."/>
            <person name="DuCote T."/>
            <person name="Jacobsson K.G."/>
            <person name="Ennis D.G."/>
            <person name="Kirsebom L.A."/>
        </authorList>
    </citation>
    <scope>NUCLEOTIDE SEQUENCE [LARGE SCALE GENOMIC DNA]</scope>
    <source>
        <strain evidence="9 10">DE 4585</strain>
    </source>
</reference>
<comment type="cofactor">
    <cofactor evidence="2 8">
        <name>FAD</name>
        <dbReference type="ChEBI" id="CHEBI:57692"/>
    </cofactor>
</comment>
<evidence type="ECO:0000256" key="2">
    <source>
        <dbReference type="ARBA" id="ARBA00001974"/>
    </source>
</evidence>
<comment type="similarity">
    <text evidence="8">Belongs to the MQO family.</text>
</comment>
<dbReference type="EMBL" id="PECH01000004">
    <property type="protein sequence ID" value="TDZ85563.1"/>
    <property type="molecule type" value="Genomic_DNA"/>
</dbReference>
<gene>
    <name evidence="9" type="primary">mqo_1</name>
    <name evidence="8" type="synonym">mqo</name>
    <name evidence="9" type="ORF">DE4585_00882</name>
</gene>
<dbReference type="Gene3D" id="3.50.50.60">
    <property type="entry name" value="FAD/NAD(P)-binding domain"/>
    <property type="match status" value="1"/>
</dbReference>
<dbReference type="NCBIfam" id="TIGR01320">
    <property type="entry name" value="mal_quin_oxido"/>
    <property type="match status" value="1"/>
</dbReference>
<dbReference type="RefSeq" id="WP_134067417.1">
    <property type="nucleotide sequence ID" value="NZ_PECG01000005.1"/>
</dbReference>
<dbReference type="EC" id="1.1.5.4" evidence="8"/>
<sequence>MTRFSSTSGACHRDADVVLIGGGIMSATLGSMLSVLEPDWRIVLLERADALATESSGAWNNAGTGHSGFCELNYMPDPADGTKPAAIARQFHLSRQWWSYLADNGLLQPDAFIHPAAHMDVVFGQRDVDYLRRRYETLSAEPMFTGMQFSDAPDTIERWAPLVMRGRTSGEPVAATLHRDGTDIDFGALTGALTRIVTDRGGQVRLGHEVRTLHRTSDESWVVGGANPYGHFTIRAGSVFVGAGGHALRLLQRARLPEVRGYAVLPVGAAFLRCGDPAVADQHATKVYGQAPVGAPPMSVPHLDKRMVRGRPYLMFGPYATFSTKLLKHGRWVDFFTTVRWHNIHVLAAALIQNLALIRYLVAQVVAGPRQRFSQLRQYYPAAEPRDWELVPAGQRAQLITPERRRVGVLQQGTELVVSADRTIAGLLGASPGASTAVPIMLDALQRCFPERWHTAWQTAMIRAIPGAGEVIWDAAATTNSARATARSLDLDEARPSN</sequence>
<evidence type="ECO:0000256" key="5">
    <source>
        <dbReference type="ARBA" id="ARBA00022630"/>
    </source>
</evidence>
<evidence type="ECO:0000313" key="10">
    <source>
        <dbReference type="Proteomes" id="UP000295117"/>
    </source>
</evidence>
<keyword evidence="4 8" id="KW-0816">Tricarboxylic acid cycle</keyword>
<keyword evidence="5 8" id="KW-0285">Flavoprotein</keyword>
<dbReference type="NCBIfam" id="NF003611">
    <property type="entry name" value="PRK05257.3-2"/>
    <property type="match status" value="1"/>
</dbReference>
<dbReference type="Gene3D" id="3.30.9.10">
    <property type="entry name" value="D-Amino Acid Oxidase, subunit A, domain 2"/>
    <property type="match status" value="1"/>
</dbReference>
<dbReference type="UniPathway" id="UPA00223">
    <property type="reaction ID" value="UER01008"/>
</dbReference>
<dbReference type="PANTHER" id="PTHR43104:SF2">
    <property type="entry name" value="L-2-HYDROXYGLUTARATE DEHYDROGENASE, MITOCHONDRIAL"/>
    <property type="match status" value="1"/>
</dbReference>
<keyword evidence="6 8" id="KW-0274">FAD</keyword>